<dbReference type="Pfam" id="PF00328">
    <property type="entry name" value="His_Phos_2"/>
    <property type="match status" value="1"/>
</dbReference>
<name>A0A1B6K6H5_9HEMI</name>
<reference evidence="6" key="1">
    <citation type="submission" date="2015-11" db="EMBL/GenBank/DDBJ databases">
        <title>De novo transcriptome assembly of four potential Pierce s Disease insect vectors from Arizona vineyards.</title>
        <authorList>
            <person name="Tassone E.E."/>
        </authorList>
    </citation>
    <scope>NUCLEOTIDE SEQUENCE</scope>
</reference>
<proteinExistence type="inferred from homology"/>
<dbReference type="EMBL" id="GECU01000645">
    <property type="protein sequence ID" value="JAT07062.1"/>
    <property type="molecule type" value="Transcribed_RNA"/>
</dbReference>
<dbReference type="GO" id="GO:0016791">
    <property type="term" value="F:phosphatase activity"/>
    <property type="evidence" value="ECO:0007669"/>
    <property type="project" value="UniProtKB-ARBA"/>
</dbReference>
<dbReference type="Gene3D" id="3.40.50.1240">
    <property type="entry name" value="Phosphoglycerate mutase-like"/>
    <property type="match status" value="1"/>
</dbReference>
<evidence type="ECO:0000313" key="6">
    <source>
        <dbReference type="EMBL" id="JAT07062.1"/>
    </source>
</evidence>
<dbReference type="AlphaFoldDB" id="A0A1B6K6H5"/>
<sequence length="324" mass="37350">MELTEKGHMQLYLLGKKFRSLYDGFLGEVYRQEDFRANSTLYQRSMMSASQFLAGLFPARGSQMRNGYRPWQPVPIYPVYVDRHEVVFVTQTYRCPKLQAVWKTAVTRFLDEYQRNITDLLEFVKPYTGIDFALNSTESVWVAMYMMWESIYTVVEEGLPLPTWTDKIYPQPITFLAEQTLRAASVGSDTQIKYLEGEYFKEVVSLMKAKVGGTLRPDRRMFHFSAHDFSLLGLQGILGLAKDRSGRLSARTGSALILELHKNLQTDQFYVQVLYIDGASPDLEPLDINIPGCDPPCDFHLLMNITEKYYNITDWDKECQVTAN</sequence>
<gene>
    <name evidence="6" type="ORF">g.26668</name>
</gene>
<comment type="catalytic activity">
    <reaction evidence="3">
        <text>3-O-[beta-D-GlcA-(1-&gt;3)-beta-D-Gal-(1-&gt;3)-beta-D-Gal-(1-&gt;4)-beta-D-2-O-P-Xyl]-L-seryl-[protein] + H2O = 3-O-(beta-D-GlcA-(1-&gt;3)-beta-D-Gal-(1-&gt;3)-beta-D-Gal-(1-&gt;4)-beta-D-Xyl)-L-seryl-[protein] + phosphate</text>
        <dbReference type="Rhea" id="RHEA:56512"/>
        <dbReference type="Rhea" id="RHEA-COMP:12573"/>
        <dbReference type="Rhea" id="RHEA-COMP:14559"/>
        <dbReference type="ChEBI" id="CHEBI:15377"/>
        <dbReference type="ChEBI" id="CHEBI:43474"/>
        <dbReference type="ChEBI" id="CHEBI:132093"/>
        <dbReference type="ChEBI" id="CHEBI:140495"/>
    </reaction>
</comment>
<dbReference type="CDD" id="cd07061">
    <property type="entry name" value="HP_HAP_like"/>
    <property type="match status" value="1"/>
</dbReference>
<dbReference type="PANTHER" id="PTHR11567:SF110">
    <property type="entry name" value="2-PHOSPHOXYLOSE PHOSPHATASE 1"/>
    <property type="match status" value="1"/>
</dbReference>
<evidence type="ECO:0000256" key="3">
    <source>
        <dbReference type="ARBA" id="ARBA00036311"/>
    </source>
</evidence>
<accession>A0A1B6K6H5</accession>
<keyword evidence="2" id="KW-0378">Hydrolase</keyword>
<protein>
    <recommendedName>
        <fullName evidence="4">2-phosphoxylose phosphatase 1</fullName>
    </recommendedName>
    <alternativeName>
        <fullName evidence="5">Acid phosphatase-like protein 2</fullName>
    </alternativeName>
</protein>
<evidence type="ECO:0000256" key="1">
    <source>
        <dbReference type="ARBA" id="ARBA00005375"/>
    </source>
</evidence>
<organism evidence="6">
    <name type="scientific">Homalodisca liturata</name>
    <dbReference type="NCBI Taxonomy" id="320908"/>
    <lineage>
        <taxon>Eukaryota</taxon>
        <taxon>Metazoa</taxon>
        <taxon>Ecdysozoa</taxon>
        <taxon>Arthropoda</taxon>
        <taxon>Hexapoda</taxon>
        <taxon>Insecta</taxon>
        <taxon>Pterygota</taxon>
        <taxon>Neoptera</taxon>
        <taxon>Paraneoptera</taxon>
        <taxon>Hemiptera</taxon>
        <taxon>Auchenorrhyncha</taxon>
        <taxon>Membracoidea</taxon>
        <taxon>Cicadellidae</taxon>
        <taxon>Cicadellinae</taxon>
        <taxon>Proconiini</taxon>
        <taxon>Homalodisca</taxon>
    </lineage>
</organism>
<dbReference type="InterPro" id="IPR000560">
    <property type="entry name" value="His_Pase_clade-2"/>
</dbReference>
<evidence type="ECO:0000256" key="2">
    <source>
        <dbReference type="ARBA" id="ARBA00022801"/>
    </source>
</evidence>
<evidence type="ECO:0000256" key="5">
    <source>
        <dbReference type="ARBA" id="ARBA00041499"/>
    </source>
</evidence>
<evidence type="ECO:0000256" key="4">
    <source>
        <dbReference type="ARBA" id="ARBA00040357"/>
    </source>
</evidence>
<dbReference type="InterPro" id="IPR050645">
    <property type="entry name" value="Histidine_acid_phosphatase"/>
</dbReference>
<dbReference type="PANTHER" id="PTHR11567">
    <property type="entry name" value="ACID PHOSPHATASE-RELATED"/>
    <property type="match status" value="1"/>
</dbReference>
<dbReference type="InterPro" id="IPR029033">
    <property type="entry name" value="His_PPase_superfam"/>
</dbReference>
<dbReference type="SUPFAM" id="SSF53254">
    <property type="entry name" value="Phosphoglycerate mutase-like"/>
    <property type="match status" value="1"/>
</dbReference>
<comment type="similarity">
    <text evidence="1">Belongs to the histidine acid phosphatase family.</text>
</comment>